<dbReference type="Pfam" id="PF03466">
    <property type="entry name" value="LysR_substrate"/>
    <property type="match status" value="1"/>
</dbReference>
<keyword evidence="2" id="KW-0805">Transcription regulation</keyword>
<dbReference type="PROSITE" id="PS50931">
    <property type="entry name" value="HTH_LYSR"/>
    <property type="match status" value="1"/>
</dbReference>
<dbReference type="EMBL" id="FSQW01000001">
    <property type="protein sequence ID" value="SIN67391.1"/>
    <property type="molecule type" value="Genomic_DNA"/>
</dbReference>
<dbReference type="Gene3D" id="3.40.190.10">
    <property type="entry name" value="Periplasmic binding protein-like II"/>
    <property type="match status" value="2"/>
</dbReference>
<dbReference type="InterPro" id="IPR036388">
    <property type="entry name" value="WH-like_DNA-bd_sf"/>
</dbReference>
<dbReference type="PRINTS" id="PR00039">
    <property type="entry name" value="HTHLYSR"/>
</dbReference>
<evidence type="ECO:0000256" key="2">
    <source>
        <dbReference type="ARBA" id="ARBA00023015"/>
    </source>
</evidence>
<sequence>MNSLSISLPALRSFDAAARTGSFKDAASELGVSPTAVSHQIRTLEEQLGVALFVRQIRKTVLTREGSRLAGATSRGFREIYDALEEMRDVSSRLTIATTPAFAALWLVPRLADFEAKHPATSVHIETSTQMLDLERDRRIDVAIRYGTGEYPGLETFSFAEETFGAFANPEWLQAGTRIEDAILIETRWRSRSLMPVGWNDWLGAHRLDPAKFTRRRSFDQEQHSLQAALAGQGLVLASSLLAGDMLKRGWLEEYRREKRIPGLSYTAVSRVGQSERQKVRQFLAWLKEEADG</sequence>
<evidence type="ECO:0000313" key="6">
    <source>
        <dbReference type="EMBL" id="SIN67391.1"/>
    </source>
</evidence>
<dbReference type="GO" id="GO:0003700">
    <property type="term" value="F:DNA-binding transcription factor activity"/>
    <property type="evidence" value="ECO:0007669"/>
    <property type="project" value="InterPro"/>
</dbReference>
<dbReference type="InterPro" id="IPR005119">
    <property type="entry name" value="LysR_subst-bd"/>
</dbReference>
<dbReference type="GO" id="GO:0043565">
    <property type="term" value="F:sequence-specific DNA binding"/>
    <property type="evidence" value="ECO:0007669"/>
    <property type="project" value="TreeGrafter"/>
</dbReference>
<feature type="domain" description="HTH lysR-type" evidence="5">
    <location>
        <begin position="6"/>
        <end position="63"/>
    </location>
</feature>
<dbReference type="STRING" id="1123272.SAMN02745824_1722"/>
<dbReference type="FunFam" id="1.10.10.10:FF:000001">
    <property type="entry name" value="LysR family transcriptional regulator"/>
    <property type="match status" value="1"/>
</dbReference>
<evidence type="ECO:0000256" key="3">
    <source>
        <dbReference type="ARBA" id="ARBA00023125"/>
    </source>
</evidence>
<proteinExistence type="inferred from homology"/>
<protein>
    <submittedName>
        <fullName evidence="6">DNA-binding transcriptional regulator, LysR family</fullName>
    </submittedName>
</protein>
<dbReference type="InterPro" id="IPR036390">
    <property type="entry name" value="WH_DNA-bd_sf"/>
</dbReference>
<organism evidence="6 7">
    <name type="scientific">Parasphingorhabdus marina DSM 22363</name>
    <dbReference type="NCBI Taxonomy" id="1123272"/>
    <lineage>
        <taxon>Bacteria</taxon>
        <taxon>Pseudomonadati</taxon>
        <taxon>Pseudomonadota</taxon>
        <taxon>Alphaproteobacteria</taxon>
        <taxon>Sphingomonadales</taxon>
        <taxon>Sphingomonadaceae</taxon>
        <taxon>Parasphingorhabdus</taxon>
    </lineage>
</organism>
<dbReference type="OrthoDB" id="9813056at2"/>
<dbReference type="Gene3D" id="1.10.10.10">
    <property type="entry name" value="Winged helix-like DNA-binding domain superfamily/Winged helix DNA-binding domain"/>
    <property type="match status" value="1"/>
</dbReference>
<evidence type="ECO:0000259" key="5">
    <source>
        <dbReference type="PROSITE" id="PS50931"/>
    </source>
</evidence>
<dbReference type="SUPFAM" id="SSF46785">
    <property type="entry name" value="Winged helix' DNA-binding domain"/>
    <property type="match status" value="1"/>
</dbReference>
<evidence type="ECO:0000256" key="4">
    <source>
        <dbReference type="ARBA" id="ARBA00023163"/>
    </source>
</evidence>
<gene>
    <name evidence="6" type="ORF">SAMN02745824_1722</name>
</gene>
<dbReference type="InterPro" id="IPR058163">
    <property type="entry name" value="LysR-type_TF_proteobact-type"/>
</dbReference>
<evidence type="ECO:0000256" key="1">
    <source>
        <dbReference type="ARBA" id="ARBA00009437"/>
    </source>
</evidence>
<dbReference type="Proteomes" id="UP000185192">
    <property type="component" value="Unassembled WGS sequence"/>
</dbReference>
<dbReference type="Pfam" id="PF00126">
    <property type="entry name" value="HTH_1"/>
    <property type="match status" value="1"/>
</dbReference>
<dbReference type="AlphaFoldDB" id="A0A1N6D998"/>
<dbReference type="GO" id="GO:0006351">
    <property type="term" value="P:DNA-templated transcription"/>
    <property type="evidence" value="ECO:0007669"/>
    <property type="project" value="TreeGrafter"/>
</dbReference>
<dbReference type="InterPro" id="IPR000847">
    <property type="entry name" value="LysR_HTH_N"/>
</dbReference>
<name>A0A1N6D998_9SPHN</name>
<reference evidence="7" key="1">
    <citation type="submission" date="2016-11" db="EMBL/GenBank/DDBJ databases">
        <authorList>
            <person name="Varghese N."/>
            <person name="Submissions S."/>
        </authorList>
    </citation>
    <scope>NUCLEOTIDE SEQUENCE [LARGE SCALE GENOMIC DNA]</scope>
    <source>
        <strain evidence="7">DSM 22363</strain>
    </source>
</reference>
<dbReference type="SUPFAM" id="SSF53850">
    <property type="entry name" value="Periplasmic binding protein-like II"/>
    <property type="match status" value="1"/>
</dbReference>
<keyword evidence="3 6" id="KW-0238">DNA-binding</keyword>
<dbReference type="PANTHER" id="PTHR30537">
    <property type="entry name" value="HTH-TYPE TRANSCRIPTIONAL REGULATOR"/>
    <property type="match status" value="1"/>
</dbReference>
<dbReference type="PANTHER" id="PTHR30537:SF26">
    <property type="entry name" value="GLYCINE CLEAVAGE SYSTEM TRANSCRIPTIONAL ACTIVATOR"/>
    <property type="match status" value="1"/>
</dbReference>
<evidence type="ECO:0000313" key="7">
    <source>
        <dbReference type="Proteomes" id="UP000185192"/>
    </source>
</evidence>
<comment type="similarity">
    <text evidence="1">Belongs to the LysR transcriptional regulatory family.</text>
</comment>
<keyword evidence="4" id="KW-0804">Transcription</keyword>
<dbReference type="CDD" id="cd08432">
    <property type="entry name" value="PBP2_GcdR_TrpI_HvrB_AmpR_like"/>
    <property type="match status" value="1"/>
</dbReference>
<keyword evidence="7" id="KW-1185">Reference proteome</keyword>
<accession>A0A1N6D998</accession>
<dbReference type="RefSeq" id="WP_084192579.1">
    <property type="nucleotide sequence ID" value="NZ_FSQW01000001.1"/>
</dbReference>